<proteinExistence type="predicted"/>
<accession>A0A0E9RGU7</accession>
<protein>
    <submittedName>
        <fullName evidence="1">Uncharacterized protein</fullName>
    </submittedName>
</protein>
<name>A0A0E9RGU7_ANGAN</name>
<sequence>MSFCPLILVANTTGLYVCRRNVIQFELAGVLL</sequence>
<reference evidence="1" key="2">
    <citation type="journal article" date="2015" name="Fish Shellfish Immunol.">
        <title>Early steps in the European eel (Anguilla anguilla)-Vibrio vulnificus interaction in the gills: Role of the RtxA13 toxin.</title>
        <authorList>
            <person name="Callol A."/>
            <person name="Pajuelo D."/>
            <person name="Ebbesson L."/>
            <person name="Teles M."/>
            <person name="MacKenzie S."/>
            <person name="Amaro C."/>
        </authorList>
    </citation>
    <scope>NUCLEOTIDE SEQUENCE</scope>
</reference>
<dbReference type="AlphaFoldDB" id="A0A0E9RGU7"/>
<dbReference type="EMBL" id="GBXM01080882">
    <property type="protein sequence ID" value="JAH27695.1"/>
    <property type="molecule type" value="Transcribed_RNA"/>
</dbReference>
<reference evidence="1" key="1">
    <citation type="submission" date="2014-11" db="EMBL/GenBank/DDBJ databases">
        <authorList>
            <person name="Amaro Gonzalez C."/>
        </authorList>
    </citation>
    <scope>NUCLEOTIDE SEQUENCE</scope>
</reference>
<evidence type="ECO:0000313" key="1">
    <source>
        <dbReference type="EMBL" id="JAH27695.1"/>
    </source>
</evidence>
<organism evidence="1">
    <name type="scientific">Anguilla anguilla</name>
    <name type="common">European freshwater eel</name>
    <name type="synonym">Muraena anguilla</name>
    <dbReference type="NCBI Taxonomy" id="7936"/>
    <lineage>
        <taxon>Eukaryota</taxon>
        <taxon>Metazoa</taxon>
        <taxon>Chordata</taxon>
        <taxon>Craniata</taxon>
        <taxon>Vertebrata</taxon>
        <taxon>Euteleostomi</taxon>
        <taxon>Actinopterygii</taxon>
        <taxon>Neopterygii</taxon>
        <taxon>Teleostei</taxon>
        <taxon>Anguilliformes</taxon>
        <taxon>Anguillidae</taxon>
        <taxon>Anguilla</taxon>
    </lineage>
</organism>